<comment type="caution">
    <text evidence="2">The sequence shown here is derived from an EMBL/GenBank/DDBJ whole genome shotgun (WGS) entry which is preliminary data.</text>
</comment>
<feature type="region of interest" description="Disordered" evidence="1">
    <location>
        <begin position="239"/>
        <end position="276"/>
    </location>
</feature>
<sequence length="301" mass="30288">MENEQHDAREHQQQRGEQAEEGTGDHVPVLGGRGLPGDGLDALGQHRPQRVDEFALAGAGVGPDLDGRCLTGFRREVLLGVGLCHGRVGDLPHAVLATEGGQTDDSDVYGVGGAQHGRVADPETAPFGGAAVDDDLAGGGRGTACGEPVRVEFRVADPVAGEGGRSLAADGSVVGADELAGALDVAGRRRDAGRPLDPLQECGADRLPGALGLTGDGDHVGAAYDGVGSGVGVGEQGVEARAQGVAHDERSGEERDAEQDGDERTGEAALVGAERGDAQAYGGAGAVHAVTARPRCAGRGT</sequence>
<evidence type="ECO:0000313" key="2">
    <source>
        <dbReference type="EMBL" id="GGV91848.1"/>
    </source>
</evidence>
<name>A0ABQ2W4Y9_9ACTN</name>
<gene>
    <name evidence="2" type="ORF">GCM10015535_51300</name>
</gene>
<feature type="region of interest" description="Disordered" evidence="1">
    <location>
        <begin position="1"/>
        <end position="44"/>
    </location>
</feature>
<dbReference type="Proteomes" id="UP000660675">
    <property type="component" value="Unassembled WGS sequence"/>
</dbReference>
<feature type="compositionally biased region" description="Basic and acidic residues" evidence="1">
    <location>
        <begin position="1"/>
        <end position="18"/>
    </location>
</feature>
<keyword evidence="3" id="KW-1185">Reference proteome</keyword>
<evidence type="ECO:0000256" key="1">
    <source>
        <dbReference type="SAM" id="MobiDB-lite"/>
    </source>
</evidence>
<organism evidence="2 3">
    <name type="scientific">Streptomyces gelaticus</name>
    <dbReference type="NCBI Taxonomy" id="285446"/>
    <lineage>
        <taxon>Bacteria</taxon>
        <taxon>Bacillati</taxon>
        <taxon>Actinomycetota</taxon>
        <taxon>Actinomycetes</taxon>
        <taxon>Kitasatosporales</taxon>
        <taxon>Streptomycetaceae</taxon>
        <taxon>Streptomyces</taxon>
    </lineage>
</organism>
<dbReference type="EMBL" id="BMTF01000020">
    <property type="protein sequence ID" value="GGV91848.1"/>
    <property type="molecule type" value="Genomic_DNA"/>
</dbReference>
<reference evidence="3" key="1">
    <citation type="journal article" date="2019" name="Int. J. Syst. Evol. Microbiol.">
        <title>The Global Catalogue of Microorganisms (GCM) 10K type strain sequencing project: providing services to taxonomists for standard genome sequencing and annotation.</title>
        <authorList>
            <consortium name="The Broad Institute Genomics Platform"/>
            <consortium name="The Broad Institute Genome Sequencing Center for Infectious Disease"/>
            <person name="Wu L."/>
            <person name="Ma J."/>
        </authorList>
    </citation>
    <scope>NUCLEOTIDE SEQUENCE [LARGE SCALE GENOMIC DNA]</scope>
    <source>
        <strain evidence="3">JCM 4376</strain>
    </source>
</reference>
<proteinExistence type="predicted"/>
<evidence type="ECO:0000313" key="3">
    <source>
        <dbReference type="Proteomes" id="UP000660675"/>
    </source>
</evidence>
<accession>A0ABQ2W4Y9</accession>
<protein>
    <submittedName>
        <fullName evidence="2">Uncharacterized protein</fullName>
    </submittedName>
</protein>